<keyword evidence="3" id="KW-1185">Reference proteome</keyword>
<keyword evidence="1" id="KW-0472">Membrane</keyword>
<keyword evidence="1" id="KW-1133">Transmembrane helix</keyword>
<evidence type="ECO:0000313" key="3">
    <source>
        <dbReference type="Proteomes" id="UP000535838"/>
    </source>
</evidence>
<dbReference type="EMBL" id="JACJVQ010000027">
    <property type="protein sequence ID" value="MBB6637981.1"/>
    <property type="molecule type" value="Genomic_DNA"/>
</dbReference>
<keyword evidence="1" id="KW-0812">Transmembrane</keyword>
<sequence>MHAIASYTNLEEGDGLAGNILYIPFTFLMAIGLILLVAVLAYKKGKRAAAVALLPSIPILILFQFYFWNAEFHHYVKSYAFPSRTFTCKYEEEWHGLSVPLSERTVLLGSEDVCSPFYLTYAEVNKFESLYRRELERLKDEGKIRAYENAERANAYGSKYMEYTAELSSGSKIHIAYKREASTNLITINYES</sequence>
<evidence type="ECO:0000313" key="2">
    <source>
        <dbReference type="EMBL" id="MBB6637981.1"/>
    </source>
</evidence>
<reference evidence="2 3" key="1">
    <citation type="submission" date="2020-08" db="EMBL/GenBank/DDBJ databases">
        <title>Cohnella phylogeny.</title>
        <authorList>
            <person name="Dunlap C."/>
        </authorList>
    </citation>
    <scope>NUCLEOTIDE SEQUENCE [LARGE SCALE GENOMIC DNA]</scope>
    <source>
        <strain evidence="2 3">DSM 25241</strain>
    </source>
</reference>
<dbReference type="RefSeq" id="WP_185123189.1">
    <property type="nucleotide sequence ID" value="NZ_JACJVQ010000027.1"/>
</dbReference>
<dbReference type="AlphaFoldDB" id="A0A841T9U1"/>
<gene>
    <name evidence="2" type="ORF">H7B67_27960</name>
</gene>
<organism evidence="2 3">
    <name type="scientific">Cohnella thailandensis</name>
    <dbReference type="NCBI Taxonomy" id="557557"/>
    <lineage>
        <taxon>Bacteria</taxon>
        <taxon>Bacillati</taxon>
        <taxon>Bacillota</taxon>
        <taxon>Bacilli</taxon>
        <taxon>Bacillales</taxon>
        <taxon>Paenibacillaceae</taxon>
        <taxon>Cohnella</taxon>
    </lineage>
</organism>
<name>A0A841T9U1_9BACL</name>
<accession>A0A841T9U1</accession>
<evidence type="ECO:0000256" key="1">
    <source>
        <dbReference type="SAM" id="Phobius"/>
    </source>
</evidence>
<comment type="caution">
    <text evidence="2">The sequence shown here is derived from an EMBL/GenBank/DDBJ whole genome shotgun (WGS) entry which is preliminary data.</text>
</comment>
<dbReference type="Proteomes" id="UP000535838">
    <property type="component" value="Unassembled WGS sequence"/>
</dbReference>
<feature type="transmembrane region" description="Helical" evidence="1">
    <location>
        <begin position="49"/>
        <end position="68"/>
    </location>
</feature>
<feature type="transmembrane region" description="Helical" evidence="1">
    <location>
        <begin position="20"/>
        <end position="42"/>
    </location>
</feature>
<proteinExistence type="predicted"/>
<protein>
    <submittedName>
        <fullName evidence="2">Uncharacterized protein</fullName>
    </submittedName>
</protein>